<dbReference type="InterPro" id="IPR016138">
    <property type="entry name" value="Ribosome_inactivat_prot_sub1"/>
</dbReference>
<comment type="catalytic activity">
    <reaction evidence="1">
        <text>Endohydrolysis of the N-glycosidic bond at one specific adenosine on the 28S rRNA.</text>
        <dbReference type="EC" id="3.2.2.22"/>
    </reaction>
</comment>
<keyword evidence="1" id="KW-0800">Toxin</keyword>
<protein>
    <recommendedName>
        <fullName evidence="1">rRNA N-glycosylase</fullName>
        <ecNumber evidence="1">3.2.2.22</ecNumber>
    </recommendedName>
</protein>
<accession>A0A0E0EPU7</accession>
<dbReference type="Gene3D" id="3.40.420.10">
    <property type="entry name" value="Ricin (A subunit), domain 1"/>
    <property type="match status" value="1"/>
</dbReference>
<dbReference type="Gramene" id="OMERI09G01660.1">
    <property type="protein sequence ID" value="OMERI09G01660.1"/>
    <property type="gene ID" value="OMERI09G01660"/>
</dbReference>
<dbReference type="GO" id="GO:0017148">
    <property type="term" value="P:negative regulation of translation"/>
    <property type="evidence" value="ECO:0007669"/>
    <property type="project" value="UniProtKB-KW"/>
</dbReference>
<dbReference type="STRING" id="40149.A0A0E0EPU7"/>
<evidence type="ECO:0000313" key="2">
    <source>
        <dbReference type="EnsemblPlants" id="OMERI09G01660.1"/>
    </source>
</evidence>
<dbReference type="Proteomes" id="UP000008021">
    <property type="component" value="Chromosome 9"/>
</dbReference>
<proteinExistence type="inferred from homology"/>
<dbReference type="GO" id="GO:0090729">
    <property type="term" value="F:toxin activity"/>
    <property type="evidence" value="ECO:0007669"/>
    <property type="project" value="UniProtKB-KW"/>
</dbReference>
<comment type="similarity">
    <text evidence="1">Belongs to the ribosome-inactivating protein family.</text>
</comment>
<keyword evidence="1" id="KW-0611">Plant defense</keyword>
<reference evidence="2" key="2">
    <citation type="submission" date="2018-05" db="EMBL/GenBank/DDBJ databases">
        <title>OmerRS3 (Oryza meridionalis Reference Sequence Version 3).</title>
        <authorList>
            <person name="Zhang J."/>
            <person name="Kudrna D."/>
            <person name="Lee S."/>
            <person name="Talag J."/>
            <person name="Welchert J."/>
            <person name="Wing R.A."/>
        </authorList>
    </citation>
    <scope>NUCLEOTIDE SEQUENCE [LARGE SCALE GENOMIC DNA]</scope>
    <source>
        <strain evidence="2">cv. OR44</strain>
    </source>
</reference>
<dbReference type="GO" id="GO:0030598">
    <property type="term" value="F:rRNA N-glycosylase activity"/>
    <property type="evidence" value="ECO:0007669"/>
    <property type="project" value="UniProtKB-EC"/>
</dbReference>
<dbReference type="Pfam" id="PF00161">
    <property type="entry name" value="RIP"/>
    <property type="match status" value="1"/>
</dbReference>
<dbReference type="SUPFAM" id="SSF56371">
    <property type="entry name" value="Ribosome inactivating proteins (RIP)"/>
    <property type="match status" value="1"/>
</dbReference>
<dbReference type="GO" id="GO:0006952">
    <property type="term" value="P:defense response"/>
    <property type="evidence" value="ECO:0007669"/>
    <property type="project" value="UniProtKB-KW"/>
</dbReference>
<dbReference type="HOGENOM" id="CLU_809812_0_0_1"/>
<keyword evidence="3" id="KW-1185">Reference proteome</keyword>
<name>A0A0E0EPU7_9ORYZ</name>
<reference evidence="2" key="1">
    <citation type="submission" date="2015-04" db="UniProtKB">
        <authorList>
            <consortium name="EnsemblPlants"/>
        </authorList>
    </citation>
    <scope>IDENTIFICATION</scope>
</reference>
<keyword evidence="1" id="KW-0378">Hydrolase</keyword>
<dbReference type="EC" id="3.2.2.22" evidence="1"/>
<keyword evidence="1" id="KW-0652">Protein synthesis inhibitor</keyword>
<dbReference type="InterPro" id="IPR036041">
    <property type="entry name" value="Ribosome-inact_prot_sf"/>
</dbReference>
<organism evidence="2">
    <name type="scientific">Oryza meridionalis</name>
    <dbReference type="NCBI Taxonomy" id="40149"/>
    <lineage>
        <taxon>Eukaryota</taxon>
        <taxon>Viridiplantae</taxon>
        <taxon>Streptophyta</taxon>
        <taxon>Embryophyta</taxon>
        <taxon>Tracheophyta</taxon>
        <taxon>Spermatophyta</taxon>
        <taxon>Magnoliopsida</taxon>
        <taxon>Liliopsida</taxon>
        <taxon>Poales</taxon>
        <taxon>Poaceae</taxon>
        <taxon>BOP clade</taxon>
        <taxon>Oryzoideae</taxon>
        <taxon>Oryzeae</taxon>
        <taxon>Oryzinae</taxon>
        <taxon>Oryza</taxon>
    </lineage>
</organism>
<dbReference type="AlphaFoldDB" id="A0A0E0EPU7"/>
<dbReference type="InterPro" id="IPR001574">
    <property type="entry name" value="Ribosome_inactivat_prot"/>
</dbReference>
<dbReference type="EnsemblPlants" id="OMERI09G01660.1">
    <property type="protein sequence ID" value="OMERI09G01660.1"/>
    <property type="gene ID" value="OMERI09G01660"/>
</dbReference>
<evidence type="ECO:0000256" key="1">
    <source>
        <dbReference type="RuleBase" id="RU004915"/>
    </source>
</evidence>
<sequence>MVLHACCSAARAGMASSISGAEHLDCEAQHDSFVDRRSEDDTVYVNCEARRSIRDEDLAKRKSGSTSMARSLVLRNTRSSSAGYSFFAPGMLGFRRYMSSIRETLGGAYLELPTPRNTMTFSLDGSPQEVLNNYKRLINEIRLWSYWNGLRVDVSPLYGKKKFVYTTAERGSLYLAVKERTNSAVFVIEGRGLWLKGFWTKNGLYEMLPNAHEDSFIDHPRCKFLRFEGNYISIGAGEPGRTEIGLHKLRKALHSVIQYRGVSPEPEHFRTSINLFIQYLCEAPKLDSNPVIFPENRLTNCDMGMPMDLCNMARVCAPQLGIPRFASGNTDITKRCSLAILGS</sequence>
<evidence type="ECO:0000313" key="3">
    <source>
        <dbReference type="Proteomes" id="UP000008021"/>
    </source>
</evidence>